<accession>A0AAX2DQN5</accession>
<dbReference type="GO" id="GO:0000287">
    <property type="term" value="F:magnesium ion binding"/>
    <property type="evidence" value="ECO:0007669"/>
    <property type="project" value="TreeGrafter"/>
</dbReference>
<dbReference type="InterPro" id="IPR023214">
    <property type="entry name" value="HAD_sf"/>
</dbReference>
<protein>
    <recommendedName>
        <fullName evidence="3">Sugar-phosphatase</fullName>
    </recommendedName>
</protein>
<sequence length="272" mass="30427">MYKLIAIDIDGTLLTDDHKVTTEVKDAIRHAKQKGVKVVLCTGRPLVGVENYLTELELREEGDYVISFNGAFVQDTFTKEVISHLTLGIEDLKEIYQVSLESNLHMHFFDSKALYTPNREIGKYTIVEAYLTGSQLIFKEIENVPDDFIMSKAMFIEEAPLLEAGIAKIPVSFKEKYHLVRSTPFYLEILNRDASKGNAVRELSEKLGIKQSEVICIGDQENDVTMLEFAGLGIAMGNAPEHIKELADYTTASNNDSGVAKAIQKFVLDKSN</sequence>
<dbReference type="SFLD" id="SFLDG01144">
    <property type="entry name" value="C2.B.4:_PGP_Like"/>
    <property type="match status" value="1"/>
</dbReference>
<dbReference type="EMBL" id="FNMX01000008">
    <property type="protein sequence ID" value="SDW93457.1"/>
    <property type="molecule type" value="Genomic_DNA"/>
</dbReference>
<dbReference type="Gene3D" id="3.40.50.1000">
    <property type="entry name" value="HAD superfamily/HAD-like"/>
    <property type="match status" value="1"/>
</dbReference>
<dbReference type="Gene3D" id="3.30.1240.10">
    <property type="match status" value="1"/>
</dbReference>
<dbReference type="Proteomes" id="UP000183610">
    <property type="component" value="Unassembled WGS sequence"/>
</dbReference>
<evidence type="ECO:0000313" key="1">
    <source>
        <dbReference type="EMBL" id="SDW93457.1"/>
    </source>
</evidence>
<dbReference type="PROSITE" id="PS01228">
    <property type="entry name" value="COF_1"/>
    <property type="match status" value="1"/>
</dbReference>
<dbReference type="SFLD" id="SFLDS00003">
    <property type="entry name" value="Haloacid_Dehalogenase"/>
    <property type="match status" value="1"/>
</dbReference>
<name>A0AAX2DQN5_LISIV</name>
<dbReference type="CDD" id="cd07516">
    <property type="entry name" value="HAD_Pase"/>
    <property type="match status" value="1"/>
</dbReference>
<dbReference type="RefSeq" id="WP_038406576.1">
    <property type="nucleotide sequence ID" value="NZ_FNMX01000008.1"/>
</dbReference>
<gene>
    <name evidence="1" type="ORF">SAMN05421782_10894</name>
</gene>
<dbReference type="SUPFAM" id="SSF56784">
    <property type="entry name" value="HAD-like"/>
    <property type="match status" value="1"/>
</dbReference>
<comment type="caution">
    <text evidence="1">The sequence shown here is derived from an EMBL/GenBank/DDBJ whole genome shotgun (WGS) entry which is preliminary data.</text>
</comment>
<evidence type="ECO:0008006" key="3">
    <source>
        <dbReference type="Google" id="ProtNLM"/>
    </source>
</evidence>
<dbReference type="NCBIfam" id="TIGR00099">
    <property type="entry name" value="Cof-subfamily"/>
    <property type="match status" value="1"/>
</dbReference>
<reference evidence="1 2" key="1">
    <citation type="submission" date="2016-10" db="EMBL/GenBank/DDBJ databases">
        <authorList>
            <person name="Varghese N."/>
            <person name="Submissions S."/>
        </authorList>
    </citation>
    <scope>NUCLEOTIDE SEQUENCE [LARGE SCALE GENOMIC DNA]</scope>
    <source>
        <strain evidence="1 2">ATCC 49954</strain>
    </source>
</reference>
<dbReference type="GO" id="GO:0005829">
    <property type="term" value="C:cytosol"/>
    <property type="evidence" value="ECO:0007669"/>
    <property type="project" value="TreeGrafter"/>
</dbReference>
<dbReference type="AlphaFoldDB" id="A0AAX2DQN5"/>
<dbReference type="InterPro" id="IPR006379">
    <property type="entry name" value="HAD-SF_hydro_IIB"/>
</dbReference>
<dbReference type="InterPro" id="IPR036412">
    <property type="entry name" value="HAD-like_sf"/>
</dbReference>
<dbReference type="PROSITE" id="PS01229">
    <property type="entry name" value="COF_2"/>
    <property type="match status" value="1"/>
</dbReference>
<dbReference type="Pfam" id="PF08282">
    <property type="entry name" value="Hydrolase_3"/>
    <property type="match status" value="1"/>
</dbReference>
<proteinExistence type="predicted"/>
<dbReference type="NCBIfam" id="NF007806">
    <property type="entry name" value="PRK10513.1"/>
    <property type="match status" value="1"/>
</dbReference>
<evidence type="ECO:0000313" key="2">
    <source>
        <dbReference type="Proteomes" id="UP000183610"/>
    </source>
</evidence>
<dbReference type="PANTHER" id="PTHR10000:SF8">
    <property type="entry name" value="HAD SUPERFAMILY HYDROLASE-LIKE, TYPE 3"/>
    <property type="match status" value="1"/>
</dbReference>
<dbReference type="SFLD" id="SFLDG01140">
    <property type="entry name" value="C2.B:_Phosphomannomutase_and_P"/>
    <property type="match status" value="1"/>
</dbReference>
<dbReference type="PANTHER" id="PTHR10000">
    <property type="entry name" value="PHOSPHOSERINE PHOSPHATASE"/>
    <property type="match status" value="1"/>
</dbReference>
<dbReference type="InterPro" id="IPR000150">
    <property type="entry name" value="Cof"/>
</dbReference>
<dbReference type="GO" id="GO:0016791">
    <property type="term" value="F:phosphatase activity"/>
    <property type="evidence" value="ECO:0007669"/>
    <property type="project" value="TreeGrafter"/>
</dbReference>
<dbReference type="NCBIfam" id="TIGR01484">
    <property type="entry name" value="HAD-SF-IIB"/>
    <property type="match status" value="1"/>
</dbReference>
<organism evidence="1 2">
    <name type="scientific">Listeria ivanovii</name>
    <dbReference type="NCBI Taxonomy" id="1638"/>
    <lineage>
        <taxon>Bacteria</taxon>
        <taxon>Bacillati</taxon>
        <taxon>Bacillota</taxon>
        <taxon>Bacilli</taxon>
        <taxon>Bacillales</taxon>
        <taxon>Listeriaceae</taxon>
        <taxon>Listeria</taxon>
    </lineage>
</organism>